<protein>
    <recommendedName>
        <fullName evidence="3">CMP/dCMP-type deaminase domain-containing protein</fullName>
    </recommendedName>
</protein>
<dbReference type="PANTHER" id="PTHR11079">
    <property type="entry name" value="CYTOSINE DEAMINASE FAMILY MEMBER"/>
    <property type="match status" value="1"/>
</dbReference>
<evidence type="ECO:0000256" key="2">
    <source>
        <dbReference type="ARBA" id="ARBA00038160"/>
    </source>
</evidence>
<sequence>MEQPIAVLADVYYQPVQLIDVFVSMIKEKKETANTQLQVIVSKPEESLTKILTEDANHSVYKYLSKPYQVKVPRYPPLTRKQYEEALLYWPVSFHEDKRISNLLSGKFFTDKELNTIKYHMKEAIQCAEQAKIKNQIPVGAIVVDPANDKVIAKAHDLRSGNHPLQHTAMVCIDMVARSQGGGMWKNIEGMYYLDSESESTDTTGAYLCTGYDVYLTREPCIMCSMALVHSRVSRVFYGSSTIDGALGSKYKLHTQKEINHRFDVFKGVLQKDCDQLDNTGVT</sequence>
<feature type="domain" description="CMP/dCMP-type deaminase" evidence="3">
    <location>
        <begin position="115"/>
        <end position="266"/>
    </location>
</feature>
<keyword evidence="1" id="KW-0819">tRNA processing</keyword>
<keyword evidence="5" id="KW-1185">Reference proteome</keyword>
<name>A0ABQ9EWV1_TEGGR</name>
<accession>A0ABQ9EWV1</accession>
<dbReference type="CDD" id="cd01285">
    <property type="entry name" value="nucleoside_deaminase"/>
    <property type="match status" value="1"/>
</dbReference>
<dbReference type="SUPFAM" id="SSF53927">
    <property type="entry name" value="Cytidine deaminase-like"/>
    <property type="match status" value="1"/>
</dbReference>
<dbReference type="InterPro" id="IPR002125">
    <property type="entry name" value="CMP_dCMP_dom"/>
</dbReference>
<evidence type="ECO:0000256" key="1">
    <source>
        <dbReference type="ARBA" id="ARBA00022694"/>
    </source>
</evidence>
<gene>
    <name evidence="4" type="ORF">KUTeg_013336</name>
</gene>
<comment type="similarity">
    <text evidence="2">Belongs to the cytidine and deoxycytidylate deaminase family. ADAT3 subfamily.</text>
</comment>
<dbReference type="InterPro" id="IPR016193">
    <property type="entry name" value="Cytidine_deaminase-like"/>
</dbReference>
<proteinExistence type="inferred from homology"/>
<dbReference type="Proteomes" id="UP001217089">
    <property type="component" value="Unassembled WGS sequence"/>
</dbReference>
<organism evidence="4 5">
    <name type="scientific">Tegillarca granosa</name>
    <name type="common">Malaysian cockle</name>
    <name type="synonym">Anadara granosa</name>
    <dbReference type="NCBI Taxonomy" id="220873"/>
    <lineage>
        <taxon>Eukaryota</taxon>
        <taxon>Metazoa</taxon>
        <taxon>Spiralia</taxon>
        <taxon>Lophotrochozoa</taxon>
        <taxon>Mollusca</taxon>
        <taxon>Bivalvia</taxon>
        <taxon>Autobranchia</taxon>
        <taxon>Pteriomorphia</taxon>
        <taxon>Arcoida</taxon>
        <taxon>Arcoidea</taxon>
        <taxon>Arcidae</taxon>
        <taxon>Tegillarca</taxon>
    </lineage>
</organism>
<dbReference type="PANTHER" id="PTHR11079:SF156">
    <property type="entry name" value="INACTIVE TRNA-SPECIFIC ADENOSINE DEAMINASE-LIKE PROTEIN 3-RELATED"/>
    <property type="match status" value="1"/>
</dbReference>
<evidence type="ECO:0000313" key="5">
    <source>
        <dbReference type="Proteomes" id="UP001217089"/>
    </source>
</evidence>
<dbReference type="Gene3D" id="3.40.140.10">
    <property type="entry name" value="Cytidine Deaminase, domain 2"/>
    <property type="match status" value="1"/>
</dbReference>
<dbReference type="EMBL" id="JARBDR010000657">
    <property type="protein sequence ID" value="KAJ8308462.1"/>
    <property type="molecule type" value="Genomic_DNA"/>
</dbReference>
<reference evidence="4 5" key="1">
    <citation type="submission" date="2022-12" db="EMBL/GenBank/DDBJ databases">
        <title>Chromosome-level genome of Tegillarca granosa.</title>
        <authorList>
            <person name="Kim J."/>
        </authorList>
    </citation>
    <scope>NUCLEOTIDE SEQUENCE [LARGE SCALE GENOMIC DNA]</scope>
    <source>
        <strain evidence="4">Teg-2019</strain>
        <tissue evidence="4">Adductor muscle</tissue>
    </source>
</reference>
<dbReference type="PROSITE" id="PS51747">
    <property type="entry name" value="CYT_DCMP_DEAMINASES_2"/>
    <property type="match status" value="1"/>
</dbReference>
<dbReference type="Pfam" id="PF00383">
    <property type="entry name" value="dCMP_cyt_deam_1"/>
    <property type="match status" value="1"/>
</dbReference>
<evidence type="ECO:0000259" key="3">
    <source>
        <dbReference type="PROSITE" id="PS51747"/>
    </source>
</evidence>
<evidence type="ECO:0000313" key="4">
    <source>
        <dbReference type="EMBL" id="KAJ8308462.1"/>
    </source>
</evidence>
<comment type="caution">
    <text evidence="4">The sequence shown here is derived from an EMBL/GenBank/DDBJ whole genome shotgun (WGS) entry which is preliminary data.</text>
</comment>